<dbReference type="SUPFAM" id="SSF81383">
    <property type="entry name" value="F-box domain"/>
    <property type="match status" value="1"/>
</dbReference>
<dbReference type="EMBL" id="JAVFHQ010000022">
    <property type="protein sequence ID" value="KAK4544861.1"/>
    <property type="molecule type" value="Genomic_DNA"/>
</dbReference>
<dbReference type="CDD" id="cd09917">
    <property type="entry name" value="F-box_SF"/>
    <property type="match status" value="1"/>
</dbReference>
<evidence type="ECO:0000313" key="3">
    <source>
        <dbReference type="Proteomes" id="UP001324427"/>
    </source>
</evidence>
<reference evidence="2 3" key="1">
    <citation type="submission" date="2021-11" db="EMBL/GenBank/DDBJ databases">
        <title>Black yeast isolated from Biological Soil Crust.</title>
        <authorList>
            <person name="Kurbessoian T."/>
        </authorList>
    </citation>
    <scope>NUCLEOTIDE SEQUENCE [LARGE SCALE GENOMIC DNA]</scope>
    <source>
        <strain evidence="2 3">CCFEE 5522</strain>
    </source>
</reference>
<evidence type="ECO:0000259" key="1">
    <source>
        <dbReference type="PROSITE" id="PS50181"/>
    </source>
</evidence>
<comment type="caution">
    <text evidence="2">The sequence shown here is derived from an EMBL/GenBank/DDBJ whole genome shotgun (WGS) entry which is preliminary data.</text>
</comment>
<dbReference type="InterPro" id="IPR036047">
    <property type="entry name" value="F-box-like_dom_sf"/>
</dbReference>
<dbReference type="PROSITE" id="PS50181">
    <property type="entry name" value="FBOX"/>
    <property type="match status" value="1"/>
</dbReference>
<sequence length="478" mass="55191">MSLDEIPPELLEHIASFLDPLALGNLRLTAQDVHDKTFHDYTRRVLDQRWLLTREESLRTLMEVANDSRFREKLTDLHIDTHTLSEWDDSLLDLGVHLTKPERLEAWRHFVRFYREQDQYINCERPAAMLTLSMAKLPALRSIEVGEWCSQIPVDGSNKIGWGGKRIERLTKQYLNPYEFGDPPDDDDIDEDDEQLWNSMGSVYTENLTFHFSTLLTALSVAQHPIEQLSVGRWRFDDVESVEELHGVDITNVQSLHQHGPLHQGLRVAFRALKSLRLALQYDNLGDEAEDEYFLWLPDFVSLAPELEHVALWFDGRGSRFLPAITPIAFARFAEELRLEHLASLELHNLILESDRLHQLLQRHTRTLKRTTLQRVSFSPHVASALDVAVSPVQNMDNDTTWVQIIDVLHEASLSYLRLACLYDARGERVTFKESTGICATCERNNERIENMLCQIDCEHISFTSEHGNTPDMIFTGR</sequence>
<gene>
    <name evidence="2" type="ORF">LTR36_003765</name>
</gene>
<organism evidence="2 3">
    <name type="scientific">Oleoguttula mirabilis</name>
    <dbReference type="NCBI Taxonomy" id="1507867"/>
    <lineage>
        <taxon>Eukaryota</taxon>
        <taxon>Fungi</taxon>
        <taxon>Dikarya</taxon>
        <taxon>Ascomycota</taxon>
        <taxon>Pezizomycotina</taxon>
        <taxon>Dothideomycetes</taxon>
        <taxon>Dothideomycetidae</taxon>
        <taxon>Mycosphaerellales</taxon>
        <taxon>Teratosphaeriaceae</taxon>
        <taxon>Oleoguttula</taxon>
    </lineage>
</organism>
<feature type="domain" description="F-box" evidence="1">
    <location>
        <begin position="1"/>
        <end position="45"/>
    </location>
</feature>
<accession>A0AAV9JHX3</accession>
<dbReference type="InterPro" id="IPR001810">
    <property type="entry name" value="F-box_dom"/>
</dbReference>
<evidence type="ECO:0000313" key="2">
    <source>
        <dbReference type="EMBL" id="KAK4544861.1"/>
    </source>
</evidence>
<dbReference type="Proteomes" id="UP001324427">
    <property type="component" value="Unassembled WGS sequence"/>
</dbReference>
<name>A0AAV9JHX3_9PEZI</name>
<dbReference type="AlphaFoldDB" id="A0AAV9JHX3"/>
<proteinExistence type="predicted"/>
<protein>
    <recommendedName>
        <fullName evidence="1">F-box domain-containing protein</fullName>
    </recommendedName>
</protein>
<keyword evidence="3" id="KW-1185">Reference proteome</keyword>